<dbReference type="Gene3D" id="2.60.120.460">
    <property type="entry name" value="YjbQ-like"/>
    <property type="match status" value="1"/>
</dbReference>
<accession>A0ABW5IY38</accession>
<dbReference type="Proteomes" id="UP001597468">
    <property type="component" value="Unassembled WGS sequence"/>
</dbReference>
<keyword evidence="3" id="KW-1185">Reference proteome</keyword>
<dbReference type="NCBIfam" id="TIGR00149">
    <property type="entry name" value="TIGR00149_YjbQ"/>
    <property type="match status" value="1"/>
</dbReference>
<proteinExistence type="inferred from homology"/>
<dbReference type="SUPFAM" id="SSF111038">
    <property type="entry name" value="YjbQ-like"/>
    <property type="match status" value="1"/>
</dbReference>
<evidence type="ECO:0000256" key="1">
    <source>
        <dbReference type="ARBA" id="ARBA00005534"/>
    </source>
</evidence>
<dbReference type="Pfam" id="PF01894">
    <property type="entry name" value="YjbQ"/>
    <property type="match status" value="1"/>
</dbReference>
<dbReference type="InterPro" id="IPR001602">
    <property type="entry name" value="UPF0047_YjbQ-like"/>
</dbReference>
<comment type="caution">
    <text evidence="2">The sequence shown here is derived from an EMBL/GenBank/DDBJ whole genome shotgun (WGS) entry which is preliminary data.</text>
</comment>
<organism evidence="2 3">
    <name type="scientific">Salinimicrobium flavum</name>
    <dbReference type="NCBI Taxonomy" id="1737065"/>
    <lineage>
        <taxon>Bacteria</taxon>
        <taxon>Pseudomonadati</taxon>
        <taxon>Bacteroidota</taxon>
        <taxon>Flavobacteriia</taxon>
        <taxon>Flavobacteriales</taxon>
        <taxon>Flavobacteriaceae</taxon>
        <taxon>Salinimicrobium</taxon>
    </lineage>
</organism>
<dbReference type="InterPro" id="IPR035917">
    <property type="entry name" value="YjbQ-like_sf"/>
</dbReference>
<sequence length="145" mass="16477">MGNLDYIFQKEIKLSAKPRGFHLVTEEVVEQIPELKEISVGFLQIFIKHTSAGLTINENADPTVREDFESHFNKMVPENQPYYKHTLEGPDDMPAHIKSSLLDTSLQIPITRGKLNLGTWQGIYLCEHRNNGGSRKLVLTIMGEK</sequence>
<dbReference type="RefSeq" id="WP_380750863.1">
    <property type="nucleotide sequence ID" value="NZ_JBHULT010000008.1"/>
</dbReference>
<protein>
    <submittedName>
        <fullName evidence="2">Secondary thiamine-phosphate synthase enzyme YjbQ</fullName>
    </submittedName>
</protein>
<dbReference type="PIRSF" id="PIRSF004681">
    <property type="entry name" value="UCP004681"/>
    <property type="match status" value="1"/>
</dbReference>
<name>A0ABW5IY38_9FLAO</name>
<dbReference type="PANTHER" id="PTHR30615">
    <property type="entry name" value="UNCHARACTERIZED PROTEIN YJBQ-RELATED"/>
    <property type="match status" value="1"/>
</dbReference>
<dbReference type="EMBL" id="JBHULT010000008">
    <property type="protein sequence ID" value="MFD2517857.1"/>
    <property type="molecule type" value="Genomic_DNA"/>
</dbReference>
<evidence type="ECO:0000313" key="2">
    <source>
        <dbReference type="EMBL" id="MFD2517857.1"/>
    </source>
</evidence>
<gene>
    <name evidence="2" type="ORF">ACFSTG_08120</name>
</gene>
<dbReference type="PANTHER" id="PTHR30615:SF8">
    <property type="entry name" value="UPF0047 PROTEIN C4A8.02C"/>
    <property type="match status" value="1"/>
</dbReference>
<comment type="similarity">
    <text evidence="1">Belongs to the UPF0047 family.</text>
</comment>
<evidence type="ECO:0000313" key="3">
    <source>
        <dbReference type="Proteomes" id="UP001597468"/>
    </source>
</evidence>
<dbReference type="PROSITE" id="PS01314">
    <property type="entry name" value="UPF0047"/>
    <property type="match status" value="1"/>
</dbReference>
<reference evidence="3" key="1">
    <citation type="journal article" date="2019" name="Int. J. Syst. Evol. Microbiol.">
        <title>The Global Catalogue of Microorganisms (GCM) 10K type strain sequencing project: providing services to taxonomists for standard genome sequencing and annotation.</title>
        <authorList>
            <consortium name="The Broad Institute Genomics Platform"/>
            <consortium name="The Broad Institute Genome Sequencing Center for Infectious Disease"/>
            <person name="Wu L."/>
            <person name="Ma J."/>
        </authorList>
    </citation>
    <scope>NUCLEOTIDE SEQUENCE [LARGE SCALE GENOMIC DNA]</scope>
    <source>
        <strain evidence="3">KCTC 42585</strain>
    </source>
</reference>